<keyword evidence="3" id="KW-0964">Secreted</keyword>
<dbReference type="Pfam" id="PF00720">
    <property type="entry name" value="SSI"/>
    <property type="match status" value="1"/>
</dbReference>
<reference evidence="9 10" key="1">
    <citation type="submission" date="2024-10" db="EMBL/GenBank/DDBJ databases">
        <title>The Natural Products Discovery Center: Release of the First 8490 Sequenced Strains for Exploring Actinobacteria Biosynthetic Diversity.</title>
        <authorList>
            <person name="Kalkreuter E."/>
            <person name="Kautsar S.A."/>
            <person name="Yang D."/>
            <person name="Bader C.D."/>
            <person name="Teijaro C.N."/>
            <person name="Fluegel L."/>
            <person name="Davis C.M."/>
            <person name="Simpson J.R."/>
            <person name="Lauterbach L."/>
            <person name="Steele A.D."/>
            <person name="Gui C."/>
            <person name="Meng S."/>
            <person name="Li G."/>
            <person name="Viehrig K."/>
            <person name="Ye F."/>
            <person name="Su P."/>
            <person name="Kiefer A.F."/>
            <person name="Nichols A."/>
            <person name="Cepeda A.J."/>
            <person name="Yan W."/>
            <person name="Fan B."/>
            <person name="Jiang Y."/>
            <person name="Adhikari A."/>
            <person name="Zheng C.-J."/>
            <person name="Schuster L."/>
            <person name="Cowan T.M."/>
            <person name="Smanski M.J."/>
            <person name="Chevrette M.G."/>
            <person name="De Carvalho L.P.S."/>
            <person name="Shen B."/>
        </authorList>
    </citation>
    <scope>NUCLEOTIDE SEQUENCE [LARGE SCALE GENOMIC DNA]</scope>
    <source>
        <strain evidence="9 10">NPDC049639</strain>
    </source>
</reference>
<dbReference type="InterPro" id="IPR023549">
    <property type="entry name" value="Subtilisin_inhibitor"/>
</dbReference>
<evidence type="ECO:0000256" key="1">
    <source>
        <dbReference type="ARBA" id="ARBA00004613"/>
    </source>
</evidence>
<accession>A0ABW8AKE2</accession>
<evidence type="ECO:0000256" key="6">
    <source>
        <dbReference type="ARBA" id="ARBA00023157"/>
    </source>
</evidence>
<dbReference type="PROSITE" id="PS51257">
    <property type="entry name" value="PROKAR_LIPOPROTEIN"/>
    <property type="match status" value="1"/>
</dbReference>
<dbReference type="SUPFAM" id="SSF55399">
    <property type="entry name" value="Subtilisin inhibitor"/>
    <property type="match status" value="1"/>
</dbReference>
<gene>
    <name evidence="9" type="ORF">ACIB24_03225</name>
</gene>
<evidence type="ECO:0000256" key="2">
    <source>
        <dbReference type="ARBA" id="ARBA00010472"/>
    </source>
</evidence>
<comment type="subcellular location">
    <subcellularLocation>
        <location evidence="1">Secreted</location>
    </subcellularLocation>
</comment>
<keyword evidence="6" id="KW-1015">Disulfide bond</keyword>
<keyword evidence="10" id="KW-1185">Reference proteome</keyword>
<dbReference type="InterPro" id="IPR036819">
    <property type="entry name" value="Subtilisin_inhibitor-like_sf"/>
</dbReference>
<keyword evidence="7" id="KW-0732">Signal</keyword>
<evidence type="ECO:0000256" key="4">
    <source>
        <dbReference type="ARBA" id="ARBA00022690"/>
    </source>
</evidence>
<organism evidence="9 10">
    <name type="scientific">Spongisporangium articulatum</name>
    <dbReference type="NCBI Taxonomy" id="3362603"/>
    <lineage>
        <taxon>Bacteria</taxon>
        <taxon>Bacillati</taxon>
        <taxon>Actinomycetota</taxon>
        <taxon>Actinomycetes</taxon>
        <taxon>Kineosporiales</taxon>
        <taxon>Kineosporiaceae</taxon>
        <taxon>Spongisporangium</taxon>
    </lineage>
</organism>
<dbReference type="RefSeq" id="WP_398275073.1">
    <property type="nucleotide sequence ID" value="NZ_JBITLV010000001.1"/>
</dbReference>
<name>A0ABW8AKE2_9ACTN</name>
<feature type="chain" id="PRO_5046205916" evidence="7">
    <location>
        <begin position="27"/>
        <end position="163"/>
    </location>
</feature>
<evidence type="ECO:0000256" key="5">
    <source>
        <dbReference type="ARBA" id="ARBA00022900"/>
    </source>
</evidence>
<comment type="caution">
    <text evidence="9">The sequence shown here is derived from an EMBL/GenBank/DDBJ whole genome shotgun (WGS) entry which is preliminary data.</text>
</comment>
<feature type="signal peptide" evidence="7">
    <location>
        <begin position="1"/>
        <end position="26"/>
    </location>
</feature>
<proteinExistence type="inferred from homology"/>
<evidence type="ECO:0000313" key="9">
    <source>
        <dbReference type="EMBL" id="MFI7586071.1"/>
    </source>
</evidence>
<evidence type="ECO:0000259" key="8">
    <source>
        <dbReference type="Pfam" id="PF00720"/>
    </source>
</evidence>
<dbReference type="Gene3D" id="3.30.350.10">
    <property type="entry name" value="Subtilisin inhibitor-like"/>
    <property type="match status" value="1"/>
</dbReference>
<comment type="similarity">
    <text evidence="2">Belongs to the protease inhibitor I16 (SSI) family.</text>
</comment>
<keyword evidence="4" id="KW-0646">Protease inhibitor</keyword>
<dbReference type="Proteomes" id="UP001612915">
    <property type="component" value="Unassembled WGS sequence"/>
</dbReference>
<sequence length="163" mass="16434">MTGRRPARPVRMLGLRAGLAAGLALALTACGGTGSDVDVTASPGASAGAMTASADLTIIVTGSGQKAKTWHLTCMDDGMSGGDHPDPAAACAALARSAATALPPVGKDRMCTELYGGDDEATITGTWRGRAVKAELNRRNGCEISRWEALVGLLPKASGAGVR</sequence>
<evidence type="ECO:0000256" key="3">
    <source>
        <dbReference type="ARBA" id="ARBA00022525"/>
    </source>
</evidence>
<dbReference type="EMBL" id="JBITLV010000001">
    <property type="protein sequence ID" value="MFI7586071.1"/>
    <property type="molecule type" value="Genomic_DNA"/>
</dbReference>
<evidence type="ECO:0000256" key="7">
    <source>
        <dbReference type="SAM" id="SignalP"/>
    </source>
</evidence>
<protein>
    <submittedName>
        <fullName evidence="9">SSI family serine proteinase inhibitor</fullName>
    </submittedName>
</protein>
<keyword evidence="5" id="KW-0722">Serine protease inhibitor</keyword>
<evidence type="ECO:0000313" key="10">
    <source>
        <dbReference type="Proteomes" id="UP001612915"/>
    </source>
</evidence>
<feature type="domain" description="Subtilisin inhibitor" evidence="8">
    <location>
        <begin position="63"/>
        <end position="134"/>
    </location>
</feature>